<dbReference type="Proteomes" id="UP000001449">
    <property type="component" value="Chromosome 1"/>
</dbReference>
<dbReference type="EMBL" id="CM000638">
    <property type="protein sequence ID" value="EED96128.1"/>
    <property type="molecule type" value="Genomic_DNA"/>
</dbReference>
<proteinExistence type="predicted"/>
<feature type="compositionally biased region" description="Polar residues" evidence="1">
    <location>
        <begin position="1"/>
        <end position="11"/>
    </location>
</feature>
<gene>
    <name evidence="3" type="ORF">THAPSDRAFT_1985</name>
</gene>
<reference evidence="3 4" key="1">
    <citation type="journal article" date="2004" name="Science">
        <title>The genome of the diatom Thalassiosira pseudonana: ecology, evolution, and metabolism.</title>
        <authorList>
            <person name="Armbrust E.V."/>
            <person name="Berges J.A."/>
            <person name="Bowler C."/>
            <person name="Green B.R."/>
            <person name="Martinez D."/>
            <person name="Putnam N.H."/>
            <person name="Zhou S."/>
            <person name="Allen A.E."/>
            <person name="Apt K.E."/>
            <person name="Bechner M."/>
            <person name="Brzezinski M.A."/>
            <person name="Chaal B.K."/>
            <person name="Chiovitti A."/>
            <person name="Davis A.K."/>
            <person name="Demarest M.S."/>
            <person name="Detter J.C."/>
            <person name="Glavina T."/>
            <person name="Goodstein D."/>
            <person name="Hadi M.Z."/>
            <person name="Hellsten U."/>
            <person name="Hildebrand M."/>
            <person name="Jenkins B.D."/>
            <person name="Jurka J."/>
            <person name="Kapitonov V.V."/>
            <person name="Kroger N."/>
            <person name="Lau W.W."/>
            <person name="Lane T.W."/>
            <person name="Larimer F.W."/>
            <person name="Lippmeier J.C."/>
            <person name="Lucas S."/>
            <person name="Medina M."/>
            <person name="Montsant A."/>
            <person name="Obornik M."/>
            <person name="Parker M.S."/>
            <person name="Palenik B."/>
            <person name="Pazour G.J."/>
            <person name="Richardson P.M."/>
            <person name="Rynearson T.A."/>
            <person name="Saito M.A."/>
            <person name="Schwartz D.C."/>
            <person name="Thamatrakoln K."/>
            <person name="Valentin K."/>
            <person name="Vardi A."/>
            <person name="Wilkerson F.P."/>
            <person name="Rokhsar D.S."/>
        </authorList>
    </citation>
    <scope>NUCLEOTIDE SEQUENCE [LARGE SCALE GENOMIC DNA]</scope>
    <source>
        <strain evidence="3 4">CCMP1335</strain>
    </source>
</reference>
<keyword evidence="2" id="KW-0812">Transmembrane</keyword>
<keyword evidence="2" id="KW-0472">Membrane</keyword>
<evidence type="ECO:0000313" key="3">
    <source>
        <dbReference type="EMBL" id="EED96128.1"/>
    </source>
</evidence>
<protein>
    <submittedName>
        <fullName evidence="3">Uncharacterized protein</fullName>
    </submittedName>
</protein>
<reference evidence="3 4" key="2">
    <citation type="journal article" date="2008" name="Nature">
        <title>The Phaeodactylum genome reveals the evolutionary history of diatom genomes.</title>
        <authorList>
            <person name="Bowler C."/>
            <person name="Allen A.E."/>
            <person name="Badger J.H."/>
            <person name="Grimwood J."/>
            <person name="Jabbari K."/>
            <person name="Kuo A."/>
            <person name="Maheswari U."/>
            <person name="Martens C."/>
            <person name="Maumus F."/>
            <person name="Otillar R.P."/>
            <person name="Rayko E."/>
            <person name="Salamov A."/>
            <person name="Vandepoele K."/>
            <person name="Beszteri B."/>
            <person name="Gruber A."/>
            <person name="Heijde M."/>
            <person name="Katinka M."/>
            <person name="Mock T."/>
            <person name="Valentin K."/>
            <person name="Verret F."/>
            <person name="Berges J.A."/>
            <person name="Brownlee C."/>
            <person name="Cadoret J.P."/>
            <person name="Chiovitti A."/>
            <person name="Choi C.J."/>
            <person name="Coesel S."/>
            <person name="De Martino A."/>
            <person name="Detter J.C."/>
            <person name="Durkin C."/>
            <person name="Falciatore A."/>
            <person name="Fournet J."/>
            <person name="Haruta M."/>
            <person name="Huysman M.J."/>
            <person name="Jenkins B.D."/>
            <person name="Jiroutova K."/>
            <person name="Jorgensen R.E."/>
            <person name="Joubert Y."/>
            <person name="Kaplan A."/>
            <person name="Kroger N."/>
            <person name="Kroth P.G."/>
            <person name="La Roche J."/>
            <person name="Lindquist E."/>
            <person name="Lommer M."/>
            <person name="Martin-Jezequel V."/>
            <person name="Lopez P.J."/>
            <person name="Lucas S."/>
            <person name="Mangogna M."/>
            <person name="McGinnis K."/>
            <person name="Medlin L.K."/>
            <person name="Montsant A."/>
            <person name="Oudot-Le Secq M.P."/>
            <person name="Napoli C."/>
            <person name="Obornik M."/>
            <person name="Parker M.S."/>
            <person name="Petit J.L."/>
            <person name="Porcel B.M."/>
            <person name="Poulsen N."/>
            <person name="Robison M."/>
            <person name="Rychlewski L."/>
            <person name="Rynearson T.A."/>
            <person name="Schmutz J."/>
            <person name="Shapiro H."/>
            <person name="Siaut M."/>
            <person name="Stanley M."/>
            <person name="Sussman M.R."/>
            <person name="Taylor A.R."/>
            <person name="Vardi A."/>
            <person name="von Dassow P."/>
            <person name="Vyverman W."/>
            <person name="Willis A."/>
            <person name="Wyrwicz L.S."/>
            <person name="Rokhsar D.S."/>
            <person name="Weissenbach J."/>
            <person name="Armbrust E.V."/>
            <person name="Green B.R."/>
            <person name="Van de Peer Y."/>
            <person name="Grigoriev I.V."/>
        </authorList>
    </citation>
    <scope>NUCLEOTIDE SEQUENCE [LARGE SCALE GENOMIC DNA]</scope>
    <source>
        <strain evidence="3 4">CCMP1335</strain>
    </source>
</reference>
<sequence>MNSDEQPLVTNDDQDDTPTDERSCKRIILTSIICFILTILIQIQCIIYNYRMGPLELLVQTVVPSLGRWGLGMKGSADEGETIKICPLDPYLDYQNQITTGVYSKTHDPRNKKIIPSLFSHFYIHSDHSRNNILFKRNWSVFPQVKQGALCITEQMRVVATVALHMMGVEFGEAEGEDGERRRKEMVEKFAMLSLRDVWRYLVLWEYGGIVIDEDVLNSILANDNTSDADSSIVGNNRLEKLLSEWSNADNDAILYWIHNAKDNPSKDKSRIPFTGIMGARQAHPFVYYAGKSALKMGIWDSYNAIDDHGRITDVSPVQEGLKAVTPIWDNQPTGSVVNIEKEQRTISFLNGDTHLSHSMLTHPAWQSIISIVKSTQHNKPYLSNEDIIKGFRSTEINRQLFSCMEYGLKLTHTQ</sequence>
<evidence type="ECO:0000256" key="2">
    <source>
        <dbReference type="SAM" id="Phobius"/>
    </source>
</evidence>
<accession>B8BSH3</accession>
<dbReference type="AlphaFoldDB" id="B8BSH3"/>
<keyword evidence="2" id="KW-1133">Transmembrane helix</keyword>
<keyword evidence="4" id="KW-1185">Reference proteome</keyword>
<evidence type="ECO:0000256" key="1">
    <source>
        <dbReference type="SAM" id="MobiDB-lite"/>
    </source>
</evidence>
<dbReference type="RefSeq" id="XP_002286487.1">
    <property type="nucleotide sequence ID" value="XM_002286451.1"/>
</dbReference>
<dbReference type="GeneID" id="7452575"/>
<organism evidence="3 4">
    <name type="scientific">Thalassiosira pseudonana</name>
    <name type="common">Marine diatom</name>
    <name type="synonym">Cyclotella nana</name>
    <dbReference type="NCBI Taxonomy" id="35128"/>
    <lineage>
        <taxon>Eukaryota</taxon>
        <taxon>Sar</taxon>
        <taxon>Stramenopiles</taxon>
        <taxon>Ochrophyta</taxon>
        <taxon>Bacillariophyta</taxon>
        <taxon>Coscinodiscophyceae</taxon>
        <taxon>Thalassiosirophycidae</taxon>
        <taxon>Thalassiosirales</taxon>
        <taxon>Thalassiosiraceae</taxon>
        <taxon>Thalassiosira</taxon>
    </lineage>
</organism>
<feature type="transmembrane region" description="Helical" evidence="2">
    <location>
        <begin position="27"/>
        <end position="50"/>
    </location>
</feature>
<dbReference type="PaxDb" id="35128-Thaps1985"/>
<evidence type="ECO:0000313" key="4">
    <source>
        <dbReference type="Proteomes" id="UP000001449"/>
    </source>
</evidence>
<name>B8BSH3_THAPS</name>
<dbReference type="KEGG" id="tps:THAPSDRAFT_1985"/>
<dbReference type="eggNOG" id="ENOG502R3YI">
    <property type="taxonomic scope" value="Eukaryota"/>
</dbReference>
<dbReference type="HOGENOM" id="CLU_663073_0_0_1"/>
<dbReference type="InParanoid" id="B8BSH3"/>
<feature type="region of interest" description="Disordered" evidence="1">
    <location>
        <begin position="1"/>
        <end position="20"/>
    </location>
</feature>